<evidence type="ECO:0008006" key="4">
    <source>
        <dbReference type="Google" id="ProtNLM"/>
    </source>
</evidence>
<organism evidence="2 3">
    <name type="scientific">Fuscovulum blasticum DSM 2131</name>
    <dbReference type="NCBI Taxonomy" id="1188250"/>
    <lineage>
        <taxon>Bacteria</taxon>
        <taxon>Pseudomonadati</taxon>
        <taxon>Pseudomonadota</taxon>
        <taxon>Alphaproteobacteria</taxon>
        <taxon>Rhodobacterales</taxon>
        <taxon>Paracoccaceae</taxon>
        <taxon>Pseudogemmobacter</taxon>
    </lineage>
</organism>
<gene>
    <name evidence="2" type="ORF">C5F44_07985</name>
</gene>
<name>A0A2T4JA08_FUSBL</name>
<dbReference type="EMBL" id="PZKE01000006">
    <property type="protein sequence ID" value="PTE14739.1"/>
    <property type="molecule type" value="Genomic_DNA"/>
</dbReference>
<evidence type="ECO:0000256" key="1">
    <source>
        <dbReference type="SAM" id="SignalP"/>
    </source>
</evidence>
<dbReference type="Proteomes" id="UP000241362">
    <property type="component" value="Unassembled WGS sequence"/>
</dbReference>
<feature type="chain" id="PRO_5015462214" description="DUF5333 domain-containing protein" evidence="1">
    <location>
        <begin position="20"/>
        <end position="133"/>
    </location>
</feature>
<accession>A0A2T4JA08</accession>
<feature type="signal peptide" evidence="1">
    <location>
        <begin position="1"/>
        <end position="19"/>
    </location>
</feature>
<proteinExistence type="predicted"/>
<evidence type="ECO:0000313" key="3">
    <source>
        <dbReference type="Proteomes" id="UP000241362"/>
    </source>
</evidence>
<dbReference type="Pfam" id="PF17267">
    <property type="entry name" value="DUF5333"/>
    <property type="match status" value="1"/>
</dbReference>
<protein>
    <recommendedName>
        <fullName evidence="4">DUF5333 domain-containing protein</fullName>
    </recommendedName>
</protein>
<evidence type="ECO:0000313" key="2">
    <source>
        <dbReference type="EMBL" id="PTE14739.1"/>
    </source>
</evidence>
<dbReference type="AlphaFoldDB" id="A0A2T4JA08"/>
<keyword evidence="3" id="KW-1185">Reference proteome</keyword>
<dbReference type="InterPro" id="IPR020349">
    <property type="entry name" value="Uncharacterised_14.7kDa"/>
</dbReference>
<keyword evidence="1" id="KW-0732">Signal</keyword>
<comment type="caution">
    <text evidence="2">The sequence shown here is derived from an EMBL/GenBank/DDBJ whole genome shotgun (WGS) entry which is preliminary data.</text>
</comment>
<dbReference type="RefSeq" id="WP_107672991.1">
    <property type="nucleotide sequence ID" value="NZ_PZKE01000006.1"/>
</dbReference>
<sequence>MKIFKTLALSLVMASPAFALEPLATEKFINDSLRAGRIGDVIRKTCPTIDARMFTVWSKLEELKRYARQKGYPEDEVRAFLKDETQKARIKKEAAAWLKAAGAVEGKAETYCKVGRDEIAKGSLIGSLLRDRS</sequence>
<reference evidence="2 3" key="1">
    <citation type="submission" date="2018-03" db="EMBL/GenBank/DDBJ databases">
        <title>Rhodobacter blasticus.</title>
        <authorList>
            <person name="Meyer T.E."/>
            <person name="Miller S."/>
            <person name="Lodha T."/>
            <person name="Gandham S."/>
            <person name="Chintalapati S."/>
            <person name="Chintalapati V.R."/>
        </authorList>
    </citation>
    <scope>NUCLEOTIDE SEQUENCE [LARGE SCALE GENOMIC DNA]</scope>
    <source>
        <strain evidence="2 3">DSM 2131</strain>
    </source>
</reference>